<dbReference type="Pfam" id="PF05567">
    <property type="entry name" value="T4P_PilY1"/>
    <property type="match status" value="1"/>
</dbReference>
<dbReference type="Proteomes" id="UP001621964">
    <property type="component" value="Unassembled WGS sequence"/>
</dbReference>
<feature type="domain" description="PilY1 beta-propeller" evidence="8">
    <location>
        <begin position="822"/>
        <end position="1123"/>
    </location>
</feature>
<evidence type="ECO:0000259" key="8">
    <source>
        <dbReference type="Pfam" id="PF05567"/>
    </source>
</evidence>
<feature type="chain" id="PRO_5046402598" evidence="7">
    <location>
        <begin position="34"/>
        <end position="1306"/>
    </location>
</feature>
<evidence type="ECO:0000256" key="4">
    <source>
        <dbReference type="ARBA" id="ARBA00022723"/>
    </source>
</evidence>
<evidence type="ECO:0000256" key="6">
    <source>
        <dbReference type="ARBA" id="ARBA00023263"/>
    </source>
</evidence>
<comment type="similarity">
    <text evidence="2">Belongs to the PilY1 family.</text>
</comment>
<feature type="signal peptide" evidence="7">
    <location>
        <begin position="1"/>
        <end position="33"/>
    </location>
</feature>
<proteinExistence type="inferred from homology"/>
<sequence>MEKFNKHPYFPIRTLAACTAAALTVLLPTHASATTFDQQPLVGVGSVYPPNILLALSVEYPTAGAAYEAANIWNPKGKRQLNEQKFDQSKSFIGYFDSGKCYSYIGSGDNAYFTPVNTTNNGNCGGNTFSGKALNWLGMSAIDIFRKEMTGGNRAFGAKGSSVENYQNGDMPNRTTLRRAFVMGGEYSTNVESFLNRSISATLLSRTMPSVARTIRSSSGLQDDITVMSSGFKITFCNAPTKIPNSATRIQRSYMNCNEGDANSQTFNMVVEVCKPGLLEDNCRQYGSYYKPEGIMQAKAEKARFSVFGYMNVGTHDGGVMRARMKSLLGGRTNTGIDLGKEINETDGTFIINPDAKDADASGVSNSGVINYLNKFGDAGTYKTLDPVDELYYTGLLYLRNRKDLVPASFSAIPPDPVKAATAKDGFPVISSSNWDDPLLPQTKDNLGNWVESATDGKAAVCRPNYILFIGDTNSNLDQDLPGSGPEYANSHVSDSEIDVSLYMNKIKTNESKVDPKIHSGYQLTNRSSSKSYGAIAGLAYWARTNDFRPQLLGKQYIKSIMLDVVEHNDYKGWANQFYWAAKYGGFYSSKEEEEGGTPELTAYESDRWRWTDDAVGKSRIIKSNGQTPFPDGVPRNYSAANNPESMIEALRSSFNAASARSDNPSQAVLNAELNKNGVLDLTTKEKPFVLQSSYKKSQQFGWQGDVIAYYLSDDGNTRFSTPQWQLSTLFSTKYRSGWNSRNIWTRSGRNTVLLQNVASSVFNLKSGESTSANYNAQNLIQYIRGSDEFEQDGTFRKRAVDGLLGTVVNSAVTPILAPAEETVADTCKYENFASVRNRTTVYAFAANDGMLHIVGKDGEEKYAYIPSTALPKLKNYALSRQPDNTSDGHIFLNDGTPVTAEICLGNGTNKKAKSVIIGTAGRGGEAVYAVDATNLDNAGSANLLWEFSKADDDGLGLTIHKPVITEIESNGGKKAVAIVSSGYKADKNYKGYIYILDIGKSGGPWINGTHYQRIELGNSGVGAPKVLDTDSDGASDRIYVGDESGNLWRIDYDKATKRWTAKNIFTSTAQEPITGAPDAIASRNGYTVIFSTGKYFTVEDSTRRNLQNYAYGLFDTDGSKIAETSLLGQTINSVTPVASQTDRTYYSASQNAISDKHKGWKLSLPSGFISIDDALIRNKRVAQFFAFNVNHNDSINTNRNTNNGNICSNNSGVSALIEVDLQTGGMYRNPVFDTNRDHRFDSSDALSAMVVHTGQLALKRNTVTMLTKAGKKQGSLLVGDSGEPTNENLNPLFNTVHRISWGEIF</sequence>
<dbReference type="EMBL" id="JBJGEB010000001">
    <property type="protein sequence ID" value="MFK7641239.1"/>
    <property type="molecule type" value="Genomic_DNA"/>
</dbReference>
<evidence type="ECO:0000256" key="5">
    <source>
        <dbReference type="ARBA" id="ARBA00022837"/>
    </source>
</evidence>
<comment type="subcellular location">
    <subcellularLocation>
        <location evidence="1">Fimbrium</location>
    </subcellularLocation>
</comment>
<reference evidence="9 10" key="1">
    <citation type="submission" date="2024-11" db="EMBL/GenBank/DDBJ databases">
        <authorList>
            <person name="Mikucki A.G."/>
            <person name="Kahler C.M."/>
        </authorList>
    </citation>
    <scope>NUCLEOTIDE SEQUENCE [LARGE SCALE GENOMIC DNA]</scope>
    <source>
        <strain evidence="9 10">EXNM717</strain>
    </source>
</reference>
<evidence type="ECO:0000313" key="10">
    <source>
        <dbReference type="Proteomes" id="UP001621964"/>
    </source>
</evidence>
<organism evidence="9 10">
    <name type="scientific">Neisseria oralis</name>
    <dbReference type="NCBI Taxonomy" id="1107316"/>
    <lineage>
        <taxon>Bacteria</taxon>
        <taxon>Pseudomonadati</taxon>
        <taxon>Pseudomonadota</taxon>
        <taxon>Betaproteobacteria</taxon>
        <taxon>Neisseriales</taxon>
        <taxon>Neisseriaceae</taxon>
        <taxon>Neisseria</taxon>
    </lineage>
</organism>
<evidence type="ECO:0000256" key="7">
    <source>
        <dbReference type="SAM" id="SignalP"/>
    </source>
</evidence>
<comment type="caution">
    <text evidence="9">The sequence shown here is derived from an EMBL/GenBank/DDBJ whole genome shotgun (WGS) entry which is preliminary data.</text>
</comment>
<evidence type="ECO:0000256" key="1">
    <source>
        <dbReference type="ARBA" id="ARBA00004561"/>
    </source>
</evidence>
<keyword evidence="4" id="KW-0479">Metal-binding</keyword>
<evidence type="ECO:0000256" key="2">
    <source>
        <dbReference type="ARBA" id="ARBA00008387"/>
    </source>
</evidence>
<gene>
    <name evidence="9" type="ORF">ACI43T_01810</name>
</gene>
<evidence type="ECO:0000256" key="3">
    <source>
        <dbReference type="ARBA" id="ARBA00022558"/>
    </source>
</evidence>
<evidence type="ECO:0000313" key="9">
    <source>
        <dbReference type="EMBL" id="MFK7641239.1"/>
    </source>
</evidence>
<accession>A0ABW8Q142</accession>
<dbReference type="InterPro" id="IPR008707">
    <property type="entry name" value="B-propeller_PilY1"/>
</dbReference>
<keyword evidence="10" id="KW-1185">Reference proteome</keyword>
<name>A0ABW8Q142_9NEIS</name>
<dbReference type="RefSeq" id="WP_405385366.1">
    <property type="nucleotide sequence ID" value="NZ_JBJGEB010000001.1"/>
</dbReference>
<keyword evidence="7" id="KW-0732">Signal</keyword>
<keyword evidence="5" id="KW-0106">Calcium</keyword>
<dbReference type="InterPro" id="IPR011047">
    <property type="entry name" value="Quinoprotein_ADH-like_sf"/>
</dbReference>
<keyword evidence="3" id="KW-1029">Fimbrium biogenesis</keyword>
<dbReference type="SUPFAM" id="SSF50998">
    <property type="entry name" value="Quinoprotein alcohol dehydrogenase-like"/>
    <property type="match status" value="1"/>
</dbReference>
<protein>
    <submittedName>
        <fullName evidence="9">Pilus assembly protein</fullName>
    </submittedName>
</protein>
<keyword evidence="6" id="KW-0281">Fimbrium</keyword>